<gene>
    <name evidence="11" type="primary">nhaC</name>
    <name evidence="11" type="ORF">IAA54_04435</name>
</gene>
<feature type="transmembrane region" description="Helical" evidence="9">
    <location>
        <begin position="200"/>
        <end position="218"/>
    </location>
</feature>
<feature type="transmembrane region" description="Helical" evidence="9">
    <location>
        <begin position="356"/>
        <end position="382"/>
    </location>
</feature>
<evidence type="ECO:0000256" key="7">
    <source>
        <dbReference type="ARBA" id="ARBA00023136"/>
    </source>
</evidence>
<feature type="transmembrane region" description="Helical" evidence="9">
    <location>
        <begin position="68"/>
        <end position="92"/>
    </location>
</feature>
<keyword evidence="6 9" id="KW-1133">Transmembrane helix</keyword>
<dbReference type="InterPro" id="IPR004770">
    <property type="entry name" value="Na/H_antiport_NhaC"/>
</dbReference>
<feature type="transmembrane region" description="Helical" evidence="9">
    <location>
        <begin position="9"/>
        <end position="32"/>
    </location>
</feature>
<feature type="transmembrane region" description="Helical" evidence="9">
    <location>
        <begin position="138"/>
        <end position="164"/>
    </location>
</feature>
<comment type="subcellular location">
    <subcellularLocation>
        <location evidence="1">Cell membrane</location>
        <topology evidence="1">Multi-pass membrane protein</topology>
    </subcellularLocation>
</comment>
<dbReference type="InterPro" id="IPR018461">
    <property type="entry name" value="Na/H_Antiport_NhaC-like_C"/>
</dbReference>
<dbReference type="Proteomes" id="UP000886785">
    <property type="component" value="Unassembled WGS sequence"/>
</dbReference>
<reference evidence="11" key="1">
    <citation type="submission" date="2020-10" db="EMBL/GenBank/DDBJ databases">
        <authorList>
            <person name="Gilroy R."/>
        </authorList>
    </citation>
    <scope>NUCLEOTIDE SEQUENCE</scope>
    <source>
        <strain evidence="11">ChiSjej1B19-7085</strain>
    </source>
</reference>
<comment type="caution">
    <text evidence="11">The sequence shown here is derived from an EMBL/GenBank/DDBJ whole genome shotgun (WGS) entry which is preliminary data.</text>
</comment>
<feature type="transmembrane region" description="Helical" evidence="9">
    <location>
        <begin position="266"/>
        <end position="283"/>
    </location>
</feature>
<dbReference type="NCBIfam" id="TIGR00931">
    <property type="entry name" value="antiport_nhaC"/>
    <property type="match status" value="1"/>
</dbReference>
<feature type="domain" description="Na+/H+ antiporter NhaC-like C-terminal" evidence="10">
    <location>
        <begin position="161"/>
        <end position="456"/>
    </location>
</feature>
<comment type="similarity">
    <text evidence="8">Belongs to the NhaC Na(+)/H(+) (TC 2.A.35) antiporter family.</text>
</comment>
<dbReference type="PANTHER" id="PTHR33451:SF3">
    <property type="entry name" value="MALATE-2H(+)_NA(+)-LACTATE ANTIPORTER"/>
    <property type="match status" value="1"/>
</dbReference>
<dbReference type="GO" id="GO:0005886">
    <property type="term" value="C:plasma membrane"/>
    <property type="evidence" value="ECO:0007669"/>
    <property type="project" value="UniProtKB-SubCell"/>
</dbReference>
<keyword evidence="4" id="KW-1003">Cell membrane</keyword>
<evidence type="ECO:0000256" key="4">
    <source>
        <dbReference type="ARBA" id="ARBA00022475"/>
    </source>
</evidence>
<dbReference type="AlphaFoldDB" id="A0A9D1DPX6"/>
<evidence type="ECO:0000313" key="11">
    <source>
        <dbReference type="EMBL" id="HIR56894.1"/>
    </source>
</evidence>
<evidence type="ECO:0000256" key="5">
    <source>
        <dbReference type="ARBA" id="ARBA00022692"/>
    </source>
</evidence>
<evidence type="ECO:0000259" key="10">
    <source>
        <dbReference type="Pfam" id="PF03553"/>
    </source>
</evidence>
<accession>A0A9D1DPX6</accession>
<name>A0A9D1DPX6_9FIRM</name>
<keyword evidence="2" id="KW-0813">Transport</keyword>
<proteinExistence type="inferred from homology"/>
<evidence type="ECO:0000256" key="1">
    <source>
        <dbReference type="ARBA" id="ARBA00004651"/>
    </source>
</evidence>
<evidence type="ECO:0000256" key="8">
    <source>
        <dbReference type="ARBA" id="ARBA00038435"/>
    </source>
</evidence>
<sequence length="480" mass="50305">MEAKEKTPVGFGVSVAVFVALLVLVVTLTAVFGSAPHVPLLIAAVIAAVIGGIHRYSWDEMLKGITAAVTAAVPALLIILSIGLLIAAWMAGGVIPTMIYYGLQIISPRFFLVTTLLLCSIVSLAIGSSLSTIGTVGVALFGIGTVLGIPQPITVGAIVSGAYFGDKMSPLSDTTNLAPSVSDAKLFDHVRHMMVTTTPTYLICIVIYGIMGFVLAGGQTGGLESAQMQQTLDTLAANFVIHPLLLLPPVLVLVMVIFRIPALPGLMAAAMLGILSAVFVQGIPAQQMLSVVMDGFTASTGVENVDTLLNRGGIMSMMRTIALMVIALSFAGIFECTGMAGSILKKVVAHVRSDRGLVIATVLTAWGIVIATGQQYVAIIMTGRLFRPLYQEHRLKPQNLSRALEDAGTVFGGIVPYSTGAGFTEGMLGISAWQYGPYTFFGWINPLVSILIAALGKSMPHLDEDQDKKRADASAGSAGK</sequence>
<organism evidence="11 12">
    <name type="scientific">Candidatus Gallacutalibacter pullicola</name>
    <dbReference type="NCBI Taxonomy" id="2840830"/>
    <lineage>
        <taxon>Bacteria</taxon>
        <taxon>Bacillati</taxon>
        <taxon>Bacillota</taxon>
        <taxon>Clostridia</taxon>
        <taxon>Eubacteriales</taxon>
        <taxon>Candidatus Gallacutalibacter</taxon>
    </lineage>
</organism>
<evidence type="ECO:0000256" key="2">
    <source>
        <dbReference type="ARBA" id="ARBA00022448"/>
    </source>
</evidence>
<dbReference type="PANTHER" id="PTHR33451">
    <property type="entry name" value="MALATE-2H(+)/NA(+)-LACTATE ANTIPORTER"/>
    <property type="match status" value="1"/>
</dbReference>
<feature type="transmembrane region" description="Helical" evidence="9">
    <location>
        <begin position="239"/>
        <end position="260"/>
    </location>
</feature>
<dbReference type="Pfam" id="PF03553">
    <property type="entry name" value="Na_H_antiporter"/>
    <property type="match status" value="1"/>
</dbReference>
<feature type="transmembrane region" description="Helical" evidence="9">
    <location>
        <begin position="38"/>
        <end position="56"/>
    </location>
</feature>
<protein>
    <submittedName>
        <fullName evidence="11">Na+/H+ antiporter NhaC</fullName>
    </submittedName>
</protein>
<keyword evidence="3" id="KW-0050">Antiport</keyword>
<evidence type="ECO:0000313" key="12">
    <source>
        <dbReference type="Proteomes" id="UP000886785"/>
    </source>
</evidence>
<dbReference type="GO" id="GO:0015297">
    <property type="term" value="F:antiporter activity"/>
    <property type="evidence" value="ECO:0007669"/>
    <property type="project" value="UniProtKB-KW"/>
</dbReference>
<dbReference type="EMBL" id="DVHF01000050">
    <property type="protein sequence ID" value="HIR56894.1"/>
    <property type="molecule type" value="Genomic_DNA"/>
</dbReference>
<feature type="transmembrane region" description="Helical" evidence="9">
    <location>
        <begin position="98"/>
        <end position="126"/>
    </location>
</feature>
<evidence type="ECO:0000256" key="3">
    <source>
        <dbReference type="ARBA" id="ARBA00022449"/>
    </source>
</evidence>
<dbReference type="InterPro" id="IPR052180">
    <property type="entry name" value="NhaC_Na-H+_Antiporter"/>
</dbReference>
<reference evidence="11" key="2">
    <citation type="journal article" date="2021" name="PeerJ">
        <title>Extensive microbial diversity within the chicken gut microbiome revealed by metagenomics and culture.</title>
        <authorList>
            <person name="Gilroy R."/>
            <person name="Ravi A."/>
            <person name="Getino M."/>
            <person name="Pursley I."/>
            <person name="Horton D.L."/>
            <person name="Alikhan N.F."/>
            <person name="Baker D."/>
            <person name="Gharbi K."/>
            <person name="Hall N."/>
            <person name="Watson M."/>
            <person name="Adriaenssens E.M."/>
            <person name="Foster-Nyarko E."/>
            <person name="Jarju S."/>
            <person name="Secka A."/>
            <person name="Antonio M."/>
            <person name="Oren A."/>
            <person name="Chaudhuri R.R."/>
            <person name="La Ragione R."/>
            <person name="Hildebrand F."/>
            <person name="Pallen M.J."/>
        </authorList>
    </citation>
    <scope>NUCLEOTIDE SEQUENCE</scope>
    <source>
        <strain evidence="11">ChiSjej1B19-7085</strain>
    </source>
</reference>
<keyword evidence="5 9" id="KW-0812">Transmembrane</keyword>
<evidence type="ECO:0000256" key="6">
    <source>
        <dbReference type="ARBA" id="ARBA00022989"/>
    </source>
</evidence>
<evidence type="ECO:0000256" key="9">
    <source>
        <dbReference type="SAM" id="Phobius"/>
    </source>
</evidence>
<feature type="transmembrane region" description="Helical" evidence="9">
    <location>
        <begin position="321"/>
        <end position="344"/>
    </location>
</feature>
<keyword evidence="7 9" id="KW-0472">Membrane</keyword>